<evidence type="ECO:0000256" key="4">
    <source>
        <dbReference type="ARBA" id="ARBA00022679"/>
    </source>
</evidence>
<gene>
    <name evidence="8" type="ORF">Q4F19_11905</name>
</gene>
<dbReference type="InterPro" id="IPR050351">
    <property type="entry name" value="BphY/WalK/GraS-like"/>
</dbReference>
<evidence type="ECO:0000256" key="6">
    <source>
        <dbReference type="ARBA" id="ARBA00023012"/>
    </source>
</evidence>
<dbReference type="EMBL" id="JAUOTP010000005">
    <property type="protein sequence ID" value="MDO6415086.1"/>
    <property type="molecule type" value="Genomic_DNA"/>
</dbReference>
<dbReference type="InterPro" id="IPR036097">
    <property type="entry name" value="HisK_dim/P_sf"/>
</dbReference>
<dbReference type="InterPro" id="IPR004358">
    <property type="entry name" value="Sig_transdc_His_kin-like_C"/>
</dbReference>
<dbReference type="SMART" id="SM00388">
    <property type="entry name" value="HisKA"/>
    <property type="match status" value="1"/>
</dbReference>
<dbReference type="Pfam" id="PF02518">
    <property type="entry name" value="HATPase_c"/>
    <property type="match status" value="1"/>
</dbReference>
<comment type="caution">
    <text evidence="8">The sequence shown here is derived from an EMBL/GenBank/DDBJ whole genome shotgun (WGS) entry which is preliminary data.</text>
</comment>
<dbReference type="PANTHER" id="PTHR45453">
    <property type="entry name" value="PHOSPHATE REGULON SENSOR PROTEIN PHOR"/>
    <property type="match status" value="1"/>
</dbReference>
<sequence length="358" mass="38211">MARWPELIGRRRAARNESADALPPGAAASDAAVLLDVFPEPLLLLDGVIVLVANDAARQLFGAYLDGEDVRLAIRHPQATALLSGTREGPVAIGGLGNPDRRWEMAVTTLADGRRLVRLEDRSSAQAGERMRTDFVANASHELRTPLSALIGFIETLEDANGADEGPIRARFLGIMGTEARRMQHLIDDLMSLSRIEADRFVAPRDAIDLAALARIACAEIEGGGKAGGRIRCTLEAPQAMVHGDRAQLLQLLHNVIGNALKYGRPGSEVAVSVATADGNVIVAVRDEGEGIPAELIPRLTERFYRVDPGRSRSLGGTGLGLAIVKHVVERHRGRLDITSVVGTGTTLTVTLPLALIP</sequence>
<evidence type="ECO:0000256" key="1">
    <source>
        <dbReference type="ARBA" id="ARBA00000085"/>
    </source>
</evidence>
<dbReference type="RefSeq" id="WP_303542844.1">
    <property type="nucleotide sequence ID" value="NZ_JAUOTP010000005.1"/>
</dbReference>
<comment type="catalytic activity">
    <reaction evidence="1">
        <text>ATP + protein L-histidine = ADP + protein N-phospho-L-histidine.</text>
        <dbReference type="EC" id="2.7.13.3"/>
    </reaction>
</comment>
<keyword evidence="4" id="KW-0808">Transferase</keyword>
<dbReference type="Gene3D" id="1.10.287.130">
    <property type="match status" value="1"/>
</dbReference>
<dbReference type="CDD" id="cd00082">
    <property type="entry name" value="HisKA"/>
    <property type="match status" value="1"/>
</dbReference>
<dbReference type="InterPro" id="IPR005467">
    <property type="entry name" value="His_kinase_dom"/>
</dbReference>
<keyword evidence="6" id="KW-0902">Two-component regulatory system</keyword>
<dbReference type="PANTHER" id="PTHR45453:SF1">
    <property type="entry name" value="PHOSPHATE REGULON SENSOR PROTEIN PHOR"/>
    <property type="match status" value="1"/>
</dbReference>
<feature type="domain" description="Histidine kinase" evidence="7">
    <location>
        <begin position="138"/>
        <end position="356"/>
    </location>
</feature>
<keyword evidence="9" id="KW-1185">Reference proteome</keyword>
<reference evidence="8" key="1">
    <citation type="submission" date="2023-07" db="EMBL/GenBank/DDBJ databases">
        <authorList>
            <person name="Kim M."/>
        </authorList>
    </citation>
    <scope>NUCLEOTIDE SEQUENCE</scope>
    <source>
        <strain evidence="8">BIUV-7</strain>
    </source>
</reference>
<evidence type="ECO:0000256" key="3">
    <source>
        <dbReference type="ARBA" id="ARBA00022553"/>
    </source>
</evidence>
<dbReference type="CDD" id="cd00075">
    <property type="entry name" value="HATPase"/>
    <property type="match status" value="1"/>
</dbReference>
<dbReference type="InterPro" id="IPR003594">
    <property type="entry name" value="HATPase_dom"/>
</dbReference>
<dbReference type="SMART" id="SM00387">
    <property type="entry name" value="HATPase_c"/>
    <property type="match status" value="1"/>
</dbReference>
<evidence type="ECO:0000313" key="9">
    <source>
        <dbReference type="Proteomes" id="UP001169764"/>
    </source>
</evidence>
<keyword evidence="3" id="KW-0597">Phosphoprotein</keyword>
<evidence type="ECO:0000313" key="8">
    <source>
        <dbReference type="EMBL" id="MDO6415086.1"/>
    </source>
</evidence>
<keyword evidence="5" id="KW-0418">Kinase</keyword>
<dbReference type="PRINTS" id="PR00344">
    <property type="entry name" value="BCTRLSENSOR"/>
</dbReference>
<dbReference type="SUPFAM" id="SSF47384">
    <property type="entry name" value="Homodimeric domain of signal transducing histidine kinase"/>
    <property type="match status" value="1"/>
</dbReference>
<keyword evidence="8" id="KW-0067">ATP-binding</keyword>
<evidence type="ECO:0000259" key="7">
    <source>
        <dbReference type="PROSITE" id="PS50109"/>
    </source>
</evidence>
<organism evidence="8 9">
    <name type="scientific">Sphingomonas natans</name>
    <dbReference type="NCBI Taxonomy" id="3063330"/>
    <lineage>
        <taxon>Bacteria</taxon>
        <taxon>Pseudomonadati</taxon>
        <taxon>Pseudomonadota</taxon>
        <taxon>Alphaproteobacteria</taxon>
        <taxon>Sphingomonadales</taxon>
        <taxon>Sphingomonadaceae</taxon>
        <taxon>Sphingomonas</taxon>
    </lineage>
</organism>
<dbReference type="PROSITE" id="PS50109">
    <property type="entry name" value="HIS_KIN"/>
    <property type="match status" value="1"/>
</dbReference>
<dbReference type="InterPro" id="IPR036890">
    <property type="entry name" value="HATPase_C_sf"/>
</dbReference>
<protein>
    <recommendedName>
        <fullName evidence="2">histidine kinase</fullName>
        <ecNumber evidence="2">2.7.13.3</ecNumber>
    </recommendedName>
</protein>
<dbReference type="Gene3D" id="3.30.565.10">
    <property type="entry name" value="Histidine kinase-like ATPase, C-terminal domain"/>
    <property type="match status" value="1"/>
</dbReference>
<dbReference type="GO" id="GO:0005524">
    <property type="term" value="F:ATP binding"/>
    <property type="evidence" value="ECO:0007669"/>
    <property type="project" value="UniProtKB-KW"/>
</dbReference>
<proteinExistence type="predicted"/>
<dbReference type="Proteomes" id="UP001169764">
    <property type="component" value="Unassembled WGS sequence"/>
</dbReference>
<keyword evidence="8" id="KW-0547">Nucleotide-binding</keyword>
<dbReference type="InterPro" id="IPR003661">
    <property type="entry name" value="HisK_dim/P_dom"/>
</dbReference>
<dbReference type="Pfam" id="PF00512">
    <property type="entry name" value="HisKA"/>
    <property type="match status" value="1"/>
</dbReference>
<accession>A0ABT8Y9R8</accession>
<evidence type="ECO:0000256" key="2">
    <source>
        <dbReference type="ARBA" id="ARBA00012438"/>
    </source>
</evidence>
<name>A0ABT8Y9R8_9SPHN</name>
<dbReference type="EC" id="2.7.13.3" evidence="2"/>
<dbReference type="SUPFAM" id="SSF55874">
    <property type="entry name" value="ATPase domain of HSP90 chaperone/DNA topoisomerase II/histidine kinase"/>
    <property type="match status" value="1"/>
</dbReference>
<evidence type="ECO:0000256" key="5">
    <source>
        <dbReference type="ARBA" id="ARBA00022777"/>
    </source>
</evidence>